<sequence>MCINIIKEAYINSTKEGPRGEKRVPYWWSVEIEAERKECKSMRREYTRMSKKRDKEEEKLLAKKRYNESKKDLRKLIMQSKREHWKKLCNELNNDIWGEGYRLAMKGIKHLVPYEIPAREKKEIVKQLFPQSANATENYRKIVASVPKFTETELHTATQNSMKTGKIVASVPKFTDTELHTATQSMKTGKAPGMDGIPAEAVKEVVKSNGQWLLKVLNELLKIQNKEVVKSNGQWLLKTPNEKEIFNEYDDEFFNQIGDSIEMIMDEIMDEGVFENKKENNCVVVLADTIVISSDEDDDVSSDEDDDAAGTAAGNKEKTTNKIWKLTTKDVKKMEHTENIQPTTTTTAVATSSSSPNTSWYSLSTTQRSWDSIAPIWMNREGGMMDTQILSSPSPQPSATVNEQIENEDDDEIIFVSANFPTLSGGISSDGDDNGRKQKTGAITTTVSARTTTGAAARAPAGNRKKEAVTFVAAAPTANITAATGAAAGVRPAAGQMLPPRTPCPGPIPNDGQQPPQAKLGIDRNPKTHVQTCLYLLYMSGSIEEQRAYIKLYAKKSDRNPQCFK</sequence>
<feature type="region of interest" description="Disordered" evidence="2">
    <location>
        <begin position="337"/>
        <end position="362"/>
    </location>
</feature>
<name>A0AAW1IU91_POPJA</name>
<comment type="caution">
    <text evidence="3">The sequence shown here is derived from an EMBL/GenBank/DDBJ whole genome shotgun (WGS) entry which is preliminary data.</text>
</comment>
<dbReference type="AlphaFoldDB" id="A0AAW1IU91"/>
<proteinExistence type="predicted"/>
<feature type="region of interest" description="Disordered" evidence="2">
    <location>
        <begin position="296"/>
        <end position="316"/>
    </location>
</feature>
<feature type="coiled-coil region" evidence="1">
    <location>
        <begin position="32"/>
        <end position="83"/>
    </location>
</feature>
<evidence type="ECO:0000256" key="2">
    <source>
        <dbReference type="SAM" id="MobiDB-lite"/>
    </source>
</evidence>
<organism evidence="3 4">
    <name type="scientific">Popillia japonica</name>
    <name type="common">Japanese beetle</name>
    <dbReference type="NCBI Taxonomy" id="7064"/>
    <lineage>
        <taxon>Eukaryota</taxon>
        <taxon>Metazoa</taxon>
        <taxon>Ecdysozoa</taxon>
        <taxon>Arthropoda</taxon>
        <taxon>Hexapoda</taxon>
        <taxon>Insecta</taxon>
        <taxon>Pterygota</taxon>
        <taxon>Neoptera</taxon>
        <taxon>Endopterygota</taxon>
        <taxon>Coleoptera</taxon>
        <taxon>Polyphaga</taxon>
        <taxon>Scarabaeiformia</taxon>
        <taxon>Scarabaeidae</taxon>
        <taxon>Rutelinae</taxon>
        <taxon>Popillia</taxon>
    </lineage>
</organism>
<reference evidence="3 4" key="1">
    <citation type="journal article" date="2024" name="BMC Genomics">
        <title>De novo assembly and annotation of Popillia japonica's genome with initial clues to its potential as an invasive pest.</title>
        <authorList>
            <person name="Cucini C."/>
            <person name="Boschi S."/>
            <person name="Funari R."/>
            <person name="Cardaioli E."/>
            <person name="Iannotti N."/>
            <person name="Marturano G."/>
            <person name="Paoli F."/>
            <person name="Bruttini M."/>
            <person name="Carapelli A."/>
            <person name="Frati F."/>
            <person name="Nardi F."/>
        </authorList>
    </citation>
    <scope>NUCLEOTIDE SEQUENCE [LARGE SCALE GENOMIC DNA]</scope>
    <source>
        <strain evidence="3">DMR45628</strain>
    </source>
</reference>
<evidence type="ECO:0000313" key="4">
    <source>
        <dbReference type="Proteomes" id="UP001458880"/>
    </source>
</evidence>
<feature type="compositionally biased region" description="Low complexity" evidence="2">
    <location>
        <begin position="343"/>
        <end position="362"/>
    </location>
</feature>
<keyword evidence="1" id="KW-0175">Coiled coil</keyword>
<dbReference type="Proteomes" id="UP001458880">
    <property type="component" value="Unassembled WGS sequence"/>
</dbReference>
<gene>
    <name evidence="3" type="ORF">QE152_g34314</name>
</gene>
<accession>A0AAW1IU91</accession>
<dbReference type="EMBL" id="JASPKY010000547">
    <property type="protein sequence ID" value="KAK9693277.1"/>
    <property type="molecule type" value="Genomic_DNA"/>
</dbReference>
<evidence type="ECO:0000256" key="1">
    <source>
        <dbReference type="SAM" id="Coils"/>
    </source>
</evidence>
<keyword evidence="4" id="KW-1185">Reference proteome</keyword>
<evidence type="ECO:0000313" key="3">
    <source>
        <dbReference type="EMBL" id="KAK9693277.1"/>
    </source>
</evidence>
<feature type="compositionally biased region" description="Acidic residues" evidence="2">
    <location>
        <begin position="296"/>
        <end position="308"/>
    </location>
</feature>
<protein>
    <submittedName>
        <fullName evidence="3">Uncharacterized protein</fullName>
    </submittedName>
</protein>